<comment type="caution">
    <text evidence="3">The sequence shown here is derived from an EMBL/GenBank/DDBJ whole genome shotgun (WGS) entry which is preliminary data.</text>
</comment>
<evidence type="ECO:0000313" key="4">
    <source>
        <dbReference type="Proteomes" id="UP000310636"/>
    </source>
</evidence>
<dbReference type="Proteomes" id="UP000310636">
    <property type="component" value="Unassembled WGS sequence"/>
</dbReference>
<keyword evidence="3" id="KW-0378">Hydrolase</keyword>
<dbReference type="InterPro" id="IPR052179">
    <property type="entry name" value="DD-CPase-like"/>
</dbReference>
<dbReference type="AlphaFoldDB" id="A0A4S4BPT9"/>
<dbReference type="InterPro" id="IPR058193">
    <property type="entry name" value="VanY/YodJ_core_dom"/>
</dbReference>
<evidence type="ECO:0000259" key="2">
    <source>
        <dbReference type="Pfam" id="PF02557"/>
    </source>
</evidence>
<dbReference type="CDD" id="cd14852">
    <property type="entry name" value="LD-carboxypeptidase"/>
    <property type="match status" value="1"/>
</dbReference>
<reference evidence="3 4" key="1">
    <citation type="submission" date="2019-04" db="EMBL/GenBank/DDBJ databases">
        <title>Cohnella sp. nov. isolated from preserved vegetables.</title>
        <authorList>
            <person name="Lin S.-Y."/>
            <person name="Hung M.-H."/>
            <person name="Young C.-C."/>
        </authorList>
    </citation>
    <scope>NUCLEOTIDE SEQUENCE [LARGE SCALE GENOMIC DNA]</scope>
    <source>
        <strain evidence="3 4">CC-MHH1044</strain>
    </source>
</reference>
<accession>A0A4S4BPT9</accession>
<dbReference type="InterPro" id="IPR009045">
    <property type="entry name" value="Zn_M74/Hedgehog-like"/>
</dbReference>
<dbReference type="EMBL" id="SSOB01000022">
    <property type="protein sequence ID" value="THF76914.1"/>
    <property type="molecule type" value="Genomic_DNA"/>
</dbReference>
<dbReference type="PANTHER" id="PTHR34385">
    <property type="entry name" value="D-ALANYL-D-ALANINE CARBOXYPEPTIDASE"/>
    <property type="match status" value="1"/>
</dbReference>
<evidence type="ECO:0000313" key="3">
    <source>
        <dbReference type="EMBL" id="THF76914.1"/>
    </source>
</evidence>
<keyword evidence="3" id="KW-0121">Carboxypeptidase</keyword>
<organism evidence="3 4">
    <name type="scientific">Cohnella fermenti</name>
    <dbReference type="NCBI Taxonomy" id="2565925"/>
    <lineage>
        <taxon>Bacteria</taxon>
        <taxon>Bacillati</taxon>
        <taxon>Bacillota</taxon>
        <taxon>Bacilli</taxon>
        <taxon>Bacillales</taxon>
        <taxon>Paenibacillaceae</taxon>
        <taxon>Cohnella</taxon>
    </lineage>
</organism>
<proteinExistence type="predicted"/>
<feature type="compositionally biased region" description="Low complexity" evidence="1">
    <location>
        <begin position="63"/>
        <end position="110"/>
    </location>
</feature>
<dbReference type="GO" id="GO:0004180">
    <property type="term" value="F:carboxypeptidase activity"/>
    <property type="evidence" value="ECO:0007669"/>
    <property type="project" value="UniProtKB-KW"/>
</dbReference>
<dbReference type="GO" id="GO:0006508">
    <property type="term" value="P:proteolysis"/>
    <property type="evidence" value="ECO:0007669"/>
    <property type="project" value="InterPro"/>
</dbReference>
<name>A0A4S4BPT9_9BACL</name>
<dbReference type="SUPFAM" id="SSF55166">
    <property type="entry name" value="Hedgehog/DD-peptidase"/>
    <property type="match status" value="1"/>
</dbReference>
<dbReference type="Gene3D" id="3.30.1380.10">
    <property type="match status" value="1"/>
</dbReference>
<keyword evidence="4" id="KW-1185">Reference proteome</keyword>
<feature type="region of interest" description="Disordered" evidence="1">
    <location>
        <begin position="63"/>
        <end position="121"/>
    </location>
</feature>
<feature type="domain" description="D-alanyl-D-alanine carboxypeptidase-like core" evidence="2">
    <location>
        <begin position="188"/>
        <end position="316"/>
    </location>
</feature>
<dbReference type="OrthoDB" id="9792074at2"/>
<protein>
    <submittedName>
        <fullName evidence="3">D-alanyl-D-alanine carboxypeptidase family protein</fullName>
    </submittedName>
</protein>
<evidence type="ECO:0000256" key="1">
    <source>
        <dbReference type="SAM" id="MobiDB-lite"/>
    </source>
</evidence>
<dbReference type="InterPro" id="IPR003709">
    <property type="entry name" value="VanY-like_core_dom"/>
</dbReference>
<gene>
    <name evidence="3" type="ORF">E6C55_17790</name>
</gene>
<sequence>MINRQYLRNFCTPRIVLIDTERSSITLGTKAKLLTAVVAAGVLIWGFTQIGEWDVWAQKGSSASLEPSASAPSSPSASASQTPAQSSPEASAPASAAPSDDSEEGTSSPASTPPAPPSEEPDALTAMLLQNAPAVTTKKNEDGLAVITNSDSLLVLVNKKRNLPSTYIPEDLVGPNVEFSFSGDSPKKQMRKVAAGALEELFAAAKKDGITLKAVSGYRSYATQKSIFDRNAELKGADVANQTSAHPGQSEHQTGLAMDVSSSSANYELETKFGDTKEGKWLAKHAHEHGFIIRYPEGLQDITGYTYEPWHVRYVGQDIADAVYDSGLTLEEYMESYDQQAKEALASAKS</sequence>
<dbReference type="Pfam" id="PF02557">
    <property type="entry name" value="VanY"/>
    <property type="match status" value="1"/>
</dbReference>
<keyword evidence="3" id="KW-0645">Protease</keyword>
<dbReference type="PANTHER" id="PTHR34385:SF1">
    <property type="entry name" value="PEPTIDOGLYCAN L-ALANYL-D-GLUTAMATE ENDOPEPTIDASE CWLK"/>
    <property type="match status" value="1"/>
</dbReference>